<evidence type="ECO:0000313" key="3">
    <source>
        <dbReference type="Proteomes" id="UP001157134"/>
    </source>
</evidence>
<dbReference type="EMBL" id="BSSV01000003">
    <property type="protein sequence ID" value="GLX85477.1"/>
    <property type="molecule type" value="Genomic_DNA"/>
</dbReference>
<sequence>MKKLLLSLALLGAVTTSSPILANNYTEQLGSCLIDSLNGKERKNLGKWVFLAIAAHPEIAPLSKATNDDRLATDKYVGELITRLLTENCPQELVKANNADPMSLNHAFELVGKVAMQELMTNDATMRALTNYAHFTDQEKINTLLAK</sequence>
<protein>
    <submittedName>
        <fullName evidence="2">Uncharacterized protein</fullName>
    </submittedName>
</protein>
<feature type="signal peptide" evidence="1">
    <location>
        <begin position="1"/>
        <end position="22"/>
    </location>
</feature>
<evidence type="ECO:0000313" key="2">
    <source>
        <dbReference type="EMBL" id="GLX85477.1"/>
    </source>
</evidence>
<organism evidence="2 3">
    <name type="scientific">Thalassotalea loyana</name>
    <dbReference type="NCBI Taxonomy" id="280483"/>
    <lineage>
        <taxon>Bacteria</taxon>
        <taxon>Pseudomonadati</taxon>
        <taxon>Pseudomonadota</taxon>
        <taxon>Gammaproteobacteria</taxon>
        <taxon>Alteromonadales</taxon>
        <taxon>Colwelliaceae</taxon>
        <taxon>Thalassotalea</taxon>
    </lineage>
</organism>
<keyword evidence="1" id="KW-0732">Signal</keyword>
<keyword evidence="3" id="KW-1185">Reference proteome</keyword>
<accession>A0ABQ6HD10</accession>
<reference evidence="2 3" key="1">
    <citation type="submission" date="2023-03" db="EMBL/GenBank/DDBJ databases">
        <title>Thalassotalea loyana LMG 22536T draft genome sequence.</title>
        <authorList>
            <person name="Sawabe T."/>
        </authorList>
    </citation>
    <scope>NUCLEOTIDE SEQUENCE [LARGE SCALE GENOMIC DNA]</scope>
    <source>
        <strain evidence="2 3">LMG 22536</strain>
    </source>
</reference>
<dbReference type="RefSeq" id="WP_284297623.1">
    <property type="nucleotide sequence ID" value="NZ_BSSV01000003.1"/>
</dbReference>
<comment type="caution">
    <text evidence="2">The sequence shown here is derived from an EMBL/GenBank/DDBJ whole genome shotgun (WGS) entry which is preliminary data.</text>
</comment>
<gene>
    <name evidence="2" type="ORF">tloyanaT_17290</name>
</gene>
<name>A0ABQ6HD10_9GAMM</name>
<feature type="chain" id="PRO_5045872188" evidence="1">
    <location>
        <begin position="23"/>
        <end position="147"/>
    </location>
</feature>
<evidence type="ECO:0000256" key="1">
    <source>
        <dbReference type="SAM" id="SignalP"/>
    </source>
</evidence>
<proteinExistence type="predicted"/>
<dbReference type="Proteomes" id="UP001157134">
    <property type="component" value="Unassembled WGS sequence"/>
</dbReference>